<gene>
    <name evidence="2" type="ORF">QCA50_015587</name>
</gene>
<name>A0AAW0FJ72_9APHY</name>
<sequence length="166" mass="17658">MLSLLSTILQWDDDEREKAGLQRTSAIPSSGSSIWGRATSPSSAKGKAPELEKTDETEVRISSMSIYSGKYLSISRQSFSRLWVEFLLTEAAAGEGTAPPPKSPGSRTNTSLPGTPTRPTSHLSPNSFKTGSRLPSFTSAAMASSPNLALQSPSRKGKEKALDTSP</sequence>
<proteinExistence type="predicted"/>
<evidence type="ECO:0000313" key="3">
    <source>
        <dbReference type="Proteomes" id="UP001385951"/>
    </source>
</evidence>
<feature type="compositionally biased region" description="Basic and acidic residues" evidence="1">
    <location>
        <begin position="47"/>
        <end position="57"/>
    </location>
</feature>
<feature type="region of interest" description="Disordered" evidence="1">
    <location>
        <begin position="94"/>
        <end position="166"/>
    </location>
</feature>
<organism evidence="2 3">
    <name type="scientific">Cerrena zonata</name>
    <dbReference type="NCBI Taxonomy" id="2478898"/>
    <lineage>
        <taxon>Eukaryota</taxon>
        <taxon>Fungi</taxon>
        <taxon>Dikarya</taxon>
        <taxon>Basidiomycota</taxon>
        <taxon>Agaricomycotina</taxon>
        <taxon>Agaricomycetes</taxon>
        <taxon>Polyporales</taxon>
        <taxon>Cerrenaceae</taxon>
        <taxon>Cerrena</taxon>
    </lineage>
</organism>
<evidence type="ECO:0000256" key="1">
    <source>
        <dbReference type="SAM" id="MobiDB-lite"/>
    </source>
</evidence>
<dbReference type="EMBL" id="JASBNA010000041">
    <property type="protein sequence ID" value="KAK7681495.1"/>
    <property type="molecule type" value="Genomic_DNA"/>
</dbReference>
<feature type="region of interest" description="Disordered" evidence="1">
    <location>
        <begin position="16"/>
        <end position="57"/>
    </location>
</feature>
<keyword evidence="3" id="KW-1185">Reference proteome</keyword>
<comment type="caution">
    <text evidence="2">The sequence shown here is derived from an EMBL/GenBank/DDBJ whole genome shotgun (WGS) entry which is preliminary data.</text>
</comment>
<accession>A0AAW0FJ72</accession>
<protein>
    <submittedName>
        <fullName evidence="2">Uncharacterized protein</fullName>
    </submittedName>
</protein>
<feature type="compositionally biased region" description="Polar residues" evidence="1">
    <location>
        <begin position="22"/>
        <end position="43"/>
    </location>
</feature>
<feature type="compositionally biased region" description="Polar residues" evidence="1">
    <location>
        <begin position="105"/>
        <end position="154"/>
    </location>
</feature>
<dbReference type="AlphaFoldDB" id="A0AAW0FJ72"/>
<reference evidence="2 3" key="1">
    <citation type="submission" date="2022-09" db="EMBL/GenBank/DDBJ databases">
        <authorList>
            <person name="Palmer J.M."/>
        </authorList>
    </citation>
    <scope>NUCLEOTIDE SEQUENCE [LARGE SCALE GENOMIC DNA]</scope>
    <source>
        <strain evidence="2 3">DSM 7382</strain>
    </source>
</reference>
<evidence type="ECO:0000313" key="2">
    <source>
        <dbReference type="EMBL" id="KAK7681495.1"/>
    </source>
</evidence>
<dbReference type="Proteomes" id="UP001385951">
    <property type="component" value="Unassembled WGS sequence"/>
</dbReference>